<reference evidence="2" key="1">
    <citation type="submission" date="2019-08" db="EMBL/GenBank/DDBJ databases">
        <authorList>
            <person name="Kucharzyk K."/>
            <person name="Murdoch R.W."/>
            <person name="Higgins S."/>
            <person name="Loffler F."/>
        </authorList>
    </citation>
    <scope>NUCLEOTIDE SEQUENCE</scope>
</reference>
<name>A0A645I4R1_9ZZZZ</name>
<comment type="caution">
    <text evidence="2">The sequence shown here is derived from an EMBL/GenBank/DDBJ whole genome shotgun (WGS) entry which is preliminary data.</text>
</comment>
<sequence length="57" mass="6173">MRSSVFPVLDPIPTVSYPVSGFVLAVSLIFGIDGLHPEKKNAVPIIKADKTVYIKTC</sequence>
<organism evidence="2">
    <name type="scientific">bioreactor metagenome</name>
    <dbReference type="NCBI Taxonomy" id="1076179"/>
    <lineage>
        <taxon>unclassified sequences</taxon>
        <taxon>metagenomes</taxon>
        <taxon>ecological metagenomes</taxon>
    </lineage>
</organism>
<feature type="transmembrane region" description="Helical" evidence="1">
    <location>
        <begin position="15"/>
        <end position="32"/>
    </location>
</feature>
<proteinExistence type="predicted"/>
<dbReference type="AlphaFoldDB" id="A0A645I4R1"/>
<keyword evidence="1" id="KW-1133">Transmembrane helix</keyword>
<dbReference type="EMBL" id="VSSQ01106761">
    <property type="protein sequence ID" value="MPN46248.1"/>
    <property type="molecule type" value="Genomic_DNA"/>
</dbReference>
<protein>
    <submittedName>
        <fullName evidence="2">Uncharacterized protein</fullName>
    </submittedName>
</protein>
<keyword evidence="1" id="KW-0472">Membrane</keyword>
<keyword evidence="1" id="KW-0812">Transmembrane</keyword>
<evidence type="ECO:0000256" key="1">
    <source>
        <dbReference type="SAM" id="Phobius"/>
    </source>
</evidence>
<accession>A0A645I4R1</accession>
<evidence type="ECO:0000313" key="2">
    <source>
        <dbReference type="EMBL" id="MPN46248.1"/>
    </source>
</evidence>
<gene>
    <name evidence="2" type="ORF">SDC9_193831</name>
</gene>